<dbReference type="Gene3D" id="3.30.470.30">
    <property type="entry name" value="DNA ligase/mRNA capping enzyme"/>
    <property type="match status" value="1"/>
</dbReference>
<geneLocation type="plasmid" evidence="2 3">
    <name>p1821L01</name>
</geneLocation>
<evidence type="ECO:0000259" key="1">
    <source>
        <dbReference type="PROSITE" id="PS50160"/>
    </source>
</evidence>
<dbReference type="PANTHER" id="PTHR45997:SF1">
    <property type="entry name" value="DNA LIGASE 4"/>
    <property type="match status" value="1"/>
</dbReference>
<protein>
    <submittedName>
        <fullName evidence="2">DNA polymerase LigD</fullName>
    </submittedName>
</protein>
<proteinExistence type="predicted"/>
<name>A0A518V1Q6_BRELA</name>
<evidence type="ECO:0000313" key="2">
    <source>
        <dbReference type="EMBL" id="QDX90926.1"/>
    </source>
</evidence>
<dbReference type="Proteomes" id="UP000319432">
    <property type="component" value="Plasmid p1821L01"/>
</dbReference>
<accession>A0A518V1Q6</accession>
<dbReference type="GO" id="GO:0003910">
    <property type="term" value="F:DNA ligase (ATP) activity"/>
    <property type="evidence" value="ECO:0007669"/>
    <property type="project" value="InterPro"/>
</dbReference>
<dbReference type="GO" id="GO:0006310">
    <property type="term" value="P:DNA recombination"/>
    <property type="evidence" value="ECO:0007669"/>
    <property type="project" value="InterPro"/>
</dbReference>
<dbReference type="GO" id="GO:0006297">
    <property type="term" value="P:nucleotide-excision repair, DNA gap filling"/>
    <property type="evidence" value="ECO:0007669"/>
    <property type="project" value="TreeGrafter"/>
</dbReference>
<dbReference type="Pfam" id="PF01068">
    <property type="entry name" value="DNA_ligase_A_M"/>
    <property type="match status" value="1"/>
</dbReference>
<dbReference type="AlphaFoldDB" id="A0A518V1Q6"/>
<dbReference type="SUPFAM" id="SSF56091">
    <property type="entry name" value="DNA ligase/mRNA capping enzyme, catalytic domain"/>
    <property type="match status" value="1"/>
</dbReference>
<dbReference type="PROSITE" id="PS50160">
    <property type="entry name" value="DNA_LIGASE_A3"/>
    <property type="match status" value="1"/>
</dbReference>
<keyword evidence="2" id="KW-0614">Plasmid</keyword>
<dbReference type="InterPro" id="IPR016059">
    <property type="entry name" value="DNA_ligase_ATP-dep_CS"/>
</dbReference>
<dbReference type="InterPro" id="IPR012310">
    <property type="entry name" value="DNA_ligase_ATP-dep_cent"/>
</dbReference>
<dbReference type="GO" id="GO:0005524">
    <property type="term" value="F:ATP binding"/>
    <property type="evidence" value="ECO:0007669"/>
    <property type="project" value="InterPro"/>
</dbReference>
<dbReference type="OrthoDB" id="5503604at2"/>
<gene>
    <name evidence="2" type="ORF">EEL30_00110</name>
</gene>
<dbReference type="GO" id="GO:0003677">
    <property type="term" value="F:DNA binding"/>
    <property type="evidence" value="ECO:0007669"/>
    <property type="project" value="InterPro"/>
</dbReference>
<dbReference type="EMBL" id="CP033461">
    <property type="protein sequence ID" value="QDX90926.1"/>
    <property type="molecule type" value="Genomic_DNA"/>
</dbReference>
<organism evidence="2 3">
    <name type="scientific">Brevibacillus laterosporus</name>
    <name type="common">Bacillus laterosporus</name>
    <dbReference type="NCBI Taxonomy" id="1465"/>
    <lineage>
        <taxon>Bacteria</taxon>
        <taxon>Bacillati</taxon>
        <taxon>Bacillota</taxon>
        <taxon>Bacilli</taxon>
        <taxon>Bacillales</taxon>
        <taxon>Paenibacillaceae</taxon>
        <taxon>Brevibacillus</taxon>
    </lineage>
</organism>
<feature type="domain" description="ATP-dependent DNA ligase family profile" evidence="1">
    <location>
        <begin position="116"/>
        <end position="197"/>
    </location>
</feature>
<dbReference type="PANTHER" id="PTHR45997">
    <property type="entry name" value="DNA LIGASE 4"/>
    <property type="match status" value="1"/>
</dbReference>
<evidence type="ECO:0000313" key="3">
    <source>
        <dbReference type="Proteomes" id="UP000319432"/>
    </source>
</evidence>
<dbReference type="PROSITE" id="PS00697">
    <property type="entry name" value="DNA_LIGASE_A1"/>
    <property type="match status" value="1"/>
</dbReference>
<dbReference type="CDD" id="cd07906">
    <property type="entry name" value="Adenylation_DNA_ligase_LigD_LigC"/>
    <property type="match status" value="1"/>
</dbReference>
<sequence length="286" mass="32988">MGGIFNMLNKPIKPMLLYKSDIPPTGNFVHQLKMDGIRCLLSYDEGNIRLFTRHQNECTAQFEEIRPSLPIKNAVIDGEMIVMDGTKPCFESVMKRFMTKNNQQVKRLSQILPAHFVAFDILYLNDKDITKVPLIERLSILNSIILPSNEISICPSFDDGIELFNKTKELGLEGIVSKNNSSPYLLDTRSHFWLKTKAYLHEVIEITGIRKDKFGWSLSKNGKHLGIMEFVPPKERKAFYHVSSQIVTRRTDKWMYVQPLIKCEVKFQCYTKAGLLRSPHFVRFVG</sequence>
<dbReference type="InterPro" id="IPR029710">
    <property type="entry name" value="LIG4"/>
</dbReference>
<keyword evidence="3" id="KW-1185">Reference proteome</keyword>
<dbReference type="GO" id="GO:0006303">
    <property type="term" value="P:double-strand break repair via nonhomologous end joining"/>
    <property type="evidence" value="ECO:0007669"/>
    <property type="project" value="TreeGrafter"/>
</dbReference>
<reference evidence="2 3" key="1">
    <citation type="submission" date="2018-11" db="EMBL/GenBank/DDBJ databases">
        <title>Phylogenetic determinants of toxin gene distribution in genomes of Brevibacillus laterosporus.</title>
        <authorList>
            <person name="Glare T.R."/>
            <person name="Durrant A."/>
            <person name="Berry C."/>
            <person name="Palma L."/>
            <person name="Ormskirk M."/>
            <person name="Cox M.O."/>
        </authorList>
    </citation>
    <scope>NUCLEOTIDE SEQUENCE [LARGE SCALE GENOMIC DNA]</scope>
    <source>
        <strain evidence="2 3">1821L</strain>
        <plasmid evidence="2 3">p1821L01</plasmid>
    </source>
</reference>